<evidence type="ECO:0000256" key="2">
    <source>
        <dbReference type="ARBA" id="ARBA00022448"/>
    </source>
</evidence>
<dbReference type="InterPro" id="IPR000515">
    <property type="entry name" value="MetI-like"/>
</dbReference>
<evidence type="ECO:0000259" key="8">
    <source>
        <dbReference type="PROSITE" id="PS50928"/>
    </source>
</evidence>
<comment type="caution">
    <text evidence="9">The sequence shown here is derived from an EMBL/GenBank/DDBJ whole genome shotgun (WGS) entry which is preliminary data.</text>
</comment>
<dbReference type="RefSeq" id="WP_212529448.1">
    <property type="nucleotide sequence ID" value="NZ_JAGSOG010000076.1"/>
</dbReference>
<keyword evidence="3" id="KW-1003">Cell membrane</keyword>
<dbReference type="Gene3D" id="1.10.3720.10">
    <property type="entry name" value="MetI-like"/>
    <property type="match status" value="1"/>
</dbReference>
<feature type="transmembrane region" description="Helical" evidence="7">
    <location>
        <begin position="288"/>
        <end position="308"/>
    </location>
</feature>
<feature type="transmembrane region" description="Helical" evidence="7">
    <location>
        <begin position="120"/>
        <end position="142"/>
    </location>
</feature>
<dbReference type="AlphaFoldDB" id="A0A941ER20"/>
<comment type="similarity">
    <text evidence="7">Belongs to the binding-protein-dependent transport system permease family.</text>
</comment>
<keyword evidence="2 7" id="KW-0813">Transport</keyword>
<evidence type="ECO:0000256" key="5">
    <source>
        <dbReference type="ARBA" id="ARBA00022989"/>
    </source>
</evidence>
<dbReference type="CDD" id="cd06261">
    <property type="entry name" value="TM_PBP2"/>
    <property type="match status" value="1"/>
</dbReference>
<dbReference type="InterPro" id="IPR035906">
    <property type="entry name" value="MetI-like_sf"/>
</dbReference>
<name>A0A941ER20_9ACTN</name>
<feature type="transmembrane region" description="Helical" evidence="7">
    <location>
        <begin position="181"/>
        <end position="200"/>
    </location>
</feature>
<dbReference type="InterPro" id="IPR050366">
    <property type="entry name" value="BP-dependent_transpt_permease"/>
</dbReference>
<dbReference type="GO" id="GO:0055085">
    <property type="term" value="P:transmembrane transport"/>
    <property type="evidence" value="ECO:0007669"/>
    <property type="project" value="InterPro"/>
</dbReference>
<evidence type="ECO:0000313" key="9">
    <source>
        <dbReference type="EMBL" id="MBR7834933.1"/>
    </source>
</evidence>
<organism evidence="9 10">
    <name type="scientific">Actinospica durhamensis</name>
    <dbReference type="NCBI Taxonomy" id="1508375"/>
    <lineage>
        <taxon>Bacteria</taxon>
        <taxon>Bacillati</taxon>
        <taxon>Actinomycetota</taxon>
        <taxon>Actinomycetes</taxon>
        <taxon>Catenulisporales</taxon>
        <taxon>Actinospicaceae</taxon>
        <taxon>Actinospica</taxon>
    </lineage>
</organism>
<evidence type="ECO:0000256" key="1">
    <source>
        <dbReference type="ARBA" id="ARBA00004651"/>
    </source>
</evidence>
<dbReference type="PANTHER" id="PTHR43386">
    <property type="entry name" value="OLIGOPEPTIDE TRANSPORT SYSTEM PERMEASE PROTEIN APPC"/>
    <property type="match status" value="1"/>
</dbReference>
<feature type="transmembrane region" description="Helical" evidence="7">
    <location>
        <begin position="54"/>
        <end position="76"/>
    </location>
</feature>
<comment type="subcellular location">
    <subcellularLocation>
        <location evidence="1 7">Cell membrane</location>
        <topology evidence="1 7">Multi-pass membrane protein</topology>
    </subcellularLocation>
</comment>
<dbReference type="Proteomes" id="UP000675781">
    <property type="component" value="Unassembled WGS sequence"/>
</dbReference>
<keyword evidence="4 7" id="KW-0812">Transmembrane</keyword>
<evidence type="ECO:0000256" key="7">
    <source>
        <dbReference type="RuleBase" id="RU363032"/>
    </source>
</evidence>
<dbReference type="SUPFAM" id="SSF161098">
    <property type="entry name" value="MetI-like"/>
    <property type="match status" value="1"/>
</dbReference>
<dbReference type="Pfam" id="PF00528">
    <property type="entry name" value="BPD_transp_1"/>
    <property type="match status" value="1"/>
</dbReference>
<dbReference type="GO" id="GO:0005886">
    <property type="term" value="C:plasma membrane"/>
    <property type="evidence" value="ECO:0007669"/>
    <property type="project" value="UniProtKB-SubCell"/>
</dbReference>
<dbReference type="InterPro" id="IPR025966">
    <property type="entry name" value="OppC_N"/>
</dbReference>
<evidence type="ECO:0000256" key="3">
    <source>
        <dbReference type="ARBA" id="ARBA00022475"/>
    </source>
</evidence>
<evidence type="ECO:0000313" key="10">
    <source>
        <dbReference type="Proteomes" id="UP000675781"/>
    </source>
</evidence>
<dbReference type="EMBL" id="JAGSOG010000076">
    <property type="protein sequence ID" value="MBR7834933.1"/>
    <property type="molecule type" value="Genomic_DNA"/>
</dbReference>
<gene>
    <name evidence="9" type="ORF">KDL01_16790</name>
</gene>
<keyword evidence="6 7" id="KW-0472">Membrane</keyword>
<dbReference type="PROSITE" id="PS50928">
    <property type="entry name" value="ABC_TM1"/>
    <property type="match status" value="1"/>
</dbReference>
<dbReference type="Pfam" id="PF12911">
    <property type="entry name" value="OppC_N"/>
    <property type="match status" value="1"/>
</dbReference>
<sequence>MPEKNNDDAPVLLPTLGASLDQFVRSGGMPQREFTVKARTQREIVFRRFLKHRAAVTSLIVFLLVVLFAFVGPLLWNQSFNFMSNDIEVPPSGTHPFGTDSNGYDLFADVMHGTARTLEIALSVSIASTVIGTVYGAVSGYFRGWVDTVMMRIADLILTIPAIVVAIIVSDKLSASISSAWYFLAFILSALFWPVCARIVRAQVLSLREKEFVEAARALGAKDTRIIFRHIVPNCLGSIIVVLTLTVANTVLVETALSFLGFGVRPPDTSLGTLVSNGQTAIQDGFPWLFYFPALFIILIVLTINFIGDGLRDAFDPQQTRVRA</sequence>
<evidence type="ECO:0000256" key="4">
    <source>
        <dbReference type="ARBA" id="ARBA00022692"/>
    </source>
</evidence>
<protein>
    <submittedName>
        <fullName evidence="9">ABC transporter permease</fullName>
    </submittedName>
</protein>
<feature type="domain" description="ABC transmembrane type-1" evidence="8">
    <location>
        <begin position="114"/>
        <end position="308"/>
    </location>
</feature>
<proteinExistence type="inferred from homology"/>
<keyword evidence="5 7" id="KW-1133">Transmembrane helix</keyword>
<evidence type="ECO:0000256" key="6">
    <source>
        <dbReference type="ARBA" id="ARBA00023136"/>
    </source>
</evidence>
<feature type="transmembrane region" description="Helical" evidence="7">
    <location>
        <begin position="149"/>
        <end position="169"/>
    </location>
</feature>
<feature type="transmembrane region" description="Helical" evidence="7">
    <location>
        <begin position="231"/>
        <end position="252"/>
    </location>
</feature>
<accession>A0A941ER20</accession>
<keyword evidence="10" id="KW-1185">Reference proteome</keyword>
<reference evidence="9" key="1">
    <citation type="submission" date="2021-04" db="EMBL/GenBank/DDBJ databases">
        <title>Genome based classification of Actinospica acidithermotolerans sp. nov., an actinobacterium isolated from an Indonesian hot spring.</title>
        <authorList>
            <person name="Kusuma A.B."/>
            <person name="Putra K.E."/>
            <person name="Nafisah S."/>
            <person name="Loh J."/>
            <person name="Nouioui I."/>
            <person name="Goodfellow M."/>
        </authorList>
    </citation>
    <scope>NUCLEOTIDE SEQUENCE</scope>
    <source>
        <strain evidence="9">CSCA 57</strain>
    </source>
</reference>
<dbReference type="PANTHER" id="PTHR43386:SF1">
    <property type="entry name" value="D,D-DIPEPTIDE TRANSPORT SYSTEM PERMEASE PROTEIN DDPC-RELATED"/>
    <property type="match status" value="1"/>
</dbReference>